<dbReference type="AlphaFoldDB" id="A0A502FHW7"/>
<evidence type="ECO:0000313" key="3">
    <source>
        <dbReference type="Proteomes" id="UP000319931"/>
    </source>
</evidence>
<dbReference type="Proteomes" id="UP000319931">
    <property type="component" value="Unassembled WGS sequence"/>
</dbReference>
<protein>
    <submittedName>
        <fullName evidence="2">DUF1800 domain-containing protein</fullName>
    </submittedName>
</protein>
<evidence type="ECO:0000313" key="2">
    <source>
        <dbReference type="EMBL" id="TPG49060.1"/>
    </source>
</evidence>
<comment type="caution">
    <text evidence="2">The sequence shown here is derived from an EMBL/GenBank/DDBJ whole genome shotgun (WGS) entry which is preliminary data.</text>
</comment>
<dbReference type="InterPro" id="IPR014917">
    <property type="entry name" value="DUF1800"/>
</dbReference>
<sequence length="522" mass="57021">MRTCSVCLLLLLTGTTPAIAASRDGDNAALANRLTWGVSSQSLGGPQPGSAAWLDAQLKHPDDTLPPAIAAQIAAMRISRTPVAQLVVDADAANRYAGKLPDVARRDAARTAYQRDMTALANEAAARSLLRDNYAPDQLREQMTWFWMNHFSVQAQKRDIRAMVGDYEETVRDHAFGKFRDLLEATLKHPAMLRYLDNDQNAAGHINENYAREIMELHSMGVGTDYTQKDVQELARILTGVGVDLSPTAPKLNPQRQALYLRAGLFEFNPNRHDFGDKQFLGQTIKGSGFGEVETALDLIARAPATAHHVSLQLATYFLGDRPPPAVIDRMTAAWRKTDGDIAAVLRAMIRAPEFRRSPGTRFKDPVQYTVSAVRLMYGDRTILNPQPILGWLNRMGEGLYARETPDGFPLESAAWTSPGQMSVRFEIARQIGSGANALFKPPPPPAATVAPGTMPAVVPAALPLPPVAVLPAPPLPHLQTAAYYTAIAPRVAWPTKAALAQATAPQQWNALFLSSPDFMRR</sequence>
<feature type="chain" id="PRO_5021349546" evidence="1">
    <location>
        <begin position="21"/>
        <end position="522"/>
    </location>
</feature>
<keyword evidence="3" id="KW-1185">Reference proteome</keyword>
<feature type="signal peptide" evidence="1">
    <location>
        <begin position="1"/>
        <end position="20"/>
    </location>
</feature>
<proteinExistence type="predicted"/>
<reference evidence="2 3" key="1">
    <citation type="journal article" date="2019" name="Environ. Microbiol.">
        <title>Species interactions and distinct microbial communities in high Arctic permafrost affected cryosols are associated with the CH4 and CO2 gas fluxes.</title>
        <authorList>
            <person name="Altshuler I."/>
            <person name="Hamel J."/>
            <person name="Turney S."/>
            <person name="Magnuson E."/>
            <person name="Levesque R."/>
            <person name="Greer C."/>
            <person name="Whyte L.G."/>
        </authorList>
    </citation>
    <scope>NUCLEOTIDE SEQUENCE [LARGE SCALE GENOMIC DNA]</scope>
    <source>
        <strain evidence="2 3">E6.1</strain>
    </source>
</reference>
<name>A0A502FHW7_9SPHN</name>
<gene>
    <name evidence="2" type="ORF">EAH76_19765</name>
</gene>
<keyword evidence="1" id="KW-0732">Signal</keyword>
<organism evidence="2 3">
    <name type="scientific">Sphingomonas glacialis</name>
    <dbReference type="NCBI Taxonomy" id="658225"/>
    <lineage>
        <taxon>Bacteria</taxon>
        <taxon>Pseudomonadati</taxon>
        <taxon>Pseudomonadota</taxon>
        <taxon>Alphaproteobacteria</taxon>
        <taxon>Sphingomonadales</taxon>
        <taxon>Sphingomonadaceae</taxon>
        <taxon>Sphingomonas</taxon>
    </lineage>
</organism>
<dbReference type="Pfam" id="PF08811">
    <property type="entry name" value="DUF1800"/>
    <property type="match status" value="1"/>
</dbReference>
<dbReference type="OrthoDB" id="9772295at2"/>
<evidence type="ECO:0000256" key="1">
    <source>
        <dbReference type="SAM" id="SignalP"/>
    </source>
</evidence>
<accession>A0A502FHW7</accession>
<dbReference type="EMBL" id="RCZC01000008">
    <property type="protein sequence ID" value="TPG49060.1"/>
    <property type="molecule type" value="Genomic_DNA"/>
</dbReference>
<dbReference type="RefSeq" id="WP_140852003.1">
    <property type="nucleotide sequence ID" value="NZ_RCZC01000008.1"/>
</dbReference>